<evidence type="ECO:0000313" key="2">
    <source>
        <dbReference type="Proteomes" id="UP000070700"/>
    </source>
</evidence>
<sequence length="447" mass="51670">MDTLVAPELDSTTTSQLPQPEDIREIALHNTTKEAESKSKSAIVSSRIPRENGYGDFCFGRAMFNDRLAGHHDSEHFDYHYLNSVVTPQRRIRILRYLLGPYFKIDSAAQAEHLEVTLRPSQRPKVCKGGFDSTLYHYFKSMEQYVFENGLKNRLSLLIGVEGKSIDDWWDSRGTWAPIIAWFTKVKKAYLHDAKKHPTRSRQYEINVDILKFITKQGGQNQDWPMVELAWTLSNVSPRFRQEVGEVLWKHTKINVRFDEDKEWDPTAFFCERPAILLGIKSLRIALDTYVESDEEIDKMSGFCLWITQHPEIELFDLQIDLHCASSILDLLIEDEDQNHLCPAQLIKVTKSFEITWTYDVYYGYRNRAEVIAELEEKRKKVLPQLTSMKKQSTWRIDFSSLGLLVLVSLEEAVHAMAKRFKSCQIVGSDDKPYPGPHGAGQSPQYK</sequence>
<name>A0A194XEG8_MOLSC</name>
<accession>A0A194XEG8</accession>
<organism evidence="1 2">
    <name type="scientific">Mollisia scopiformis</name>
    <name type="common">Conifer needle endophyte fungus</name>
    <name type="synonym">Phialocephala scopiformis</name>
    <dbReference type="NCBI Taxonomy" id="149040"/>
    <lineage>
        <taxon>Eukaryota</taxon>
        <taxon>Fungi</taxon>
        <taxon>Dikarya</taxon>
        <taxon>Ascomycota</taxon>
        <taxon>Pezizomycotina</taxon>
        <taxon>Leotiomycetes</taxon>
        <taxon>Helotiales</taxon>
        <taxon>Mollisiaceae</taxon>
        <taxon>Mollisia</taxon>
    </lineage>
</organism>
<dbReference type="InParanoid" id="A0A194XEG8"/>
<evidence type="ECO:0000313" key="1">
    <source>
        <dbReference type="EMBL" id="KUJ18541.1"/>
    </source>
</evidence>
<reference evidence="1 2" key="1">
    <citation type="submission" date="2015-10" db="EMBL/GenBank/DDBJ databases">
        <title>Full genome of DAOMC 229536 Phialocephala scopiformis, a fungal endophyte of spruce producing the potent anti-insectan compound rugulosin.</title>
        <authorList>
            <consortium name="DOE Joint Genome Institute"/>
            <person name="Walker A.K."/>
            <person name="Frasz S.L."/>
            <person name="Seifert K.A."/>
            <person name="Miller J.D."/>
            <person name="Mondo S.J."/>
            <person name="Labutti K."/>
            <person name="Lipzen A."/>
            <person name="Dockter R."/>
            <person name="Kennedy M."/>
            <person name="Grigoriev I.V."/>
            <person name="Spatafora J.W."/>
        </authorList>
    </citation>
    <scope>NUCLEOTIDE SEQUENCE [LARGE SCALE GENOMIC DNA]</scope>
    <source>
        <strain evidence="1 2">CBS 120377</strain>
    </source>
</reference>
<dbReference type="AlphaFoldDB" id="A0A194XEG8"/>
<dbReference type="EMBL" id="KQ947412">
    <property type="protein sequence ID" value="KUJ18541.1"/>
    <property type="molecule type" value="Genomic_DNA"/>
</dbReference>
<keyword evidence="2" id="KW-1185">Reference proteome</keyword>
<proteinExistence type="predicted"/>
<dbReference type="Proteomes" id="UP000070700">
    <property type="component" value="Unassembled WGS sequence"/>
</dbReference>
<gene>
    <name evidence="1" type="ORF">LY89DRAFT_667627</name>
</gene>
<dbReference type="KEGG" id="psco:LY89DRAFT_667627"/>
<protein>
    <submittedName>
        <fullName evidence="1">Uncharacterized protein</fullName>
    </submittedName>
</protein>
<dbReference type="RefSeq" id="XP_018072896.1">
    <property type="nucleotide sequence ID" value="XM_018212987.1"/>
</dbReference>
<dbReference type="GeneID" id="28822713"/>
<dbReference type="OrthoDB" id="3563424at2759"/>